<dbReference type="Pfam" id="PF04228">
    <property type="entry name" value="Zn_peptidase"/>
    <property type="match status" value="1"/>
</dbReference>
<reference evidence="6 7" key="1">
    <citation type="submission" date="2020-08" db="EMBL/GenBank/DDBJ databases">
        <title>Genomic Encyclopedia of Type Strains, Phase III (KMG-III): the genomes of soil and plant-associated and newly described type strains.</title>
        <authorList>
            <person name="Whitman W."/>
        </authorList>
    </citation>
    <scope>NUCLEOTIDE SEQUENCE [LARGE SCALE GENOMIC DNA]</scope>
    <source>
        <strain evidence="6 7">CECT 8840</strain>
    </source>
</reference>
<proteinExistence type="predicted"/>
<evidence type="ECO:0000256" key="5">
    <source>
        <dbReference type="SAM" id="SignalP"/>
    </source>
</evidence>
<dbReference type="InterPro" id="IPR007343">
    <property type="entry name" value="Uncharacterised_pept_Zn_put"/>
</dbReference>
<evidence type="ECO:0000256" key="4">
    <source>
        <dbReference type="ARBA" id="ARBA00023136"/>
    </source>
</evidence>
<comment type="subcellular location">
    <subcellularLocation>
        <location evidence="1">Membrane</location>
        <topology evidence="1">Single-pass membrane protein</topology>
    </subcellularLocation>
</comment>
<keyword evidence="3" id="KW-1133">Transmembrane helix</keyword>
<dbReference type="PANTHER" id="PTHR30168:SF0">
    <property type="entry name" value="INNER MEMBRANE PROTEIN"/>
    <property type="match status" value="1"/>
</dbReference>
<evidence type="ECO:0000313" key="6">
    <source>
        <dbReference type="EMBL" id="MBB4915612.1"/>
    </source>
</evidence>
<keyword evidence="5" id="KW-0732">Signal</keyword>
<feature type="signal peptide" evidence="5">
    <location>
        <begin position="1"/>
        <end position="24"/>
    </location>
</feature>
<keyword evidence="7" id="KW-1185">Reference proteome</keyword>
<name>A0A7W7VME4_9ACTN</name>
<evidence type="ECO:0000256" key="2">
    <source>
        <dbReference type="ARBA" id="ARBA00022692"/>
    </source>
</evidence>
<accession>A0A7W7VME4</accession>
<evidence type="ECO:0000256" key="3">
    <source>
        <dbReference type="ARBA" id="ARBA00022989"/>
    </source>
</evidence>
<dbReference type="RefSeq" id="WP_184714253.1">
    <property type="nucleotide sequence ID" value="NZ_JACHJP010000002.1"/>
</dbReference>
<sequence length="263" mass="28443">MRTLFAALTAGVLVGAVFTGTADASTSGSVPSGPGALTRNPVYKTGKFVSQTCEEPAMRVGDVETLQTYADDVSACLNRAWSAQLKRAGIPFRTPKVAVGYGDSVRTACGVYRPTEVFGLYCHRNRTVYLLANEYGMADVIQSSEMLESLSIAYAYHVQNLIGVLAEGDRVIRRSSRSAALAMSSRTALQNICFTGAFVGSVWESLENLKARGVESFLNEHTMEGDTPGLGTNKNRLYWLRRGFEARSPAVCNTFTAPRTKVA</sequence>
<dbReference type="EMBL" id="JACHJP010000002">
    <property type="protein sequence ID" value="MBB4915612.1"/>
    <property type="molecule type" value="Genomic_DNA"/>
</dbReference>
<dbReference type="Proteomes" id="UP000552644">
    <property type="component" value="Unassembled WGS sequence"/>
</dbReference>
<feature type="chain" id="PRO_5031168002" description="Metalloprotease" evidence="5">
    <location>
        <begin position="25"/>
        <end position="263"/>
    </location>
</feature>
<dbReference type="PANTHER" id="PTHR30168">
    <property type="entry name" value="PUTATIVE MEMBRANE PROTEIN YPFJ"/>
    <property type="match status" value="1"/>
</dbReference>
<evidence type="ECO:0000256" key="1">
    <source>
        <dbReference type="ARBA" id="ARBA00004167"/>
    </source>
</evidence>
<evidence type="ECO:0008006" key="8">
    <source>
        <dbReference type="Google" id="ProtNLM"/>
    </source>
</evidence>
<comment type="caution">
    <text evidence="6">The sequence shown here is derived from an EMBL/GenBank/DDBJ whole genome shotgun (WGS) entry which is preliminary data.</text>
</comment>
<keyword evidence="4" id="KW-0472">Membrane</keyword>
<organism evidence="6 7">
    <name type="scientific">Streptosporangium saharense</name>
    <dbReference type="NCBI Taxonomy" id="1706840"/>
    <lineage>
        <taxon>Bacteria</taxon>
        <taxon>Bacillati</taxon>
        <taxon>Actinomycetota</taxon>
        <taxon>Actinomycetes</taxon>
        <taxon>Streptosporangiales</taxon>
        <taxon>Streptosporangiaceae</taxon>
        <taxon>Streptosporangium</taxon>
    </lineage>
</organism>
<evidence type="ECO:0000313" key="7">
    <source>
        <dbReference type="Proteomes" id="UP000552644"/>
    </source>
</evidence>
<dbReference type="GO" id="GO:0016020">
    <property type="term" value="C:membrane"/>
    <property type="evidence" value="ECO:0007669"/>
    <property type="project" value="UniProtKB-SubCell"/>
</dbReference>
<gene>
    <name evidence="6" type="ORF">FHS44_002697</name>
</gene>
<keyword evidence="2" id="KW-0812">Transmembrane</keyword>
<protein>
    <recommendedName>
        <fullName evidence="8">Metalloprotease</fullName>
    </recommendedName>
</protein>
<dbReference type="AlphaFoldDB" id="A0A7W7VME4"/>